<accession>A0AAE1ZGI0</accession>
<feature type="region of interest" description="Disordered" evidence="9">
    <location>
        <begin position="1"/>
        <end position="23"/>
    </location>
</feature>
<dbReference type="InterPro" id="IPR000047">
    <property type="entry name" value="HTH_motif"/>
</dbReference>
<dbReference type="Proteomes" id="UP001292079">
    <property type="component" value="Unassembled WGS sequence"/>
</dbReference>
<evidence type="ECO:0000256" key="2">
    <source>
        <dbReference type="ARBA" id="ARBA00006503"/>
    </source>
</evidence>
<evidence type="ECO:0000256" key="3">
    <source>
        <dbReference type="ARBA" id="ARBA00022473"/>
    </source>
</evidence>
<evidence type="ECO:0000259" key="10">
    <source>
        <dbReference type="PROSITE" id="PS50071"/>
    </source>
</evidence>
<name>A0AAE1ZGI0_SCHME</name>
<evidence type="ECO:0000256" key="1">
    <source>
        <dbReference type="ARBA" id="ARBA00004123"/>
    </source>
</evidence>
<feature type="compositionally biased region" description="Polar residues" evidence="9">
    <location>
        <begin position="1"/>
        <end position="15"/>
    </location>
</feature>
<dbReference type="CDD" id="cd00086">
    <property type="entry name" value="homeodomain"/>
    <property type="match status" value="1"/>
</dbReference>
<keyword evidence="4 7" id="KW-0238">DNA-binding</keyword>
<comment type="similarity">
    <text evidence="2">Belongs to the paired homeobox family. Bicoid subfamily.</text>
</comment>
<dbReference type="InterPro" id="IPR051895">
    <property type="entry name" value="OTP_Homeobox"/>
</dbReference>
<feature type="compositionally biased region" description="Basic and acidic residues" evidence="9">
    <location>
        <begin position="330"/>
        <end position="340"/>
    </location>
</feature>
<evidence type="ECO:0000313" key="11">
    <source>
        <dbReference type="EMBL" id="KAK4473826.1"/>
    </source>
</evidence>
<dbReference type="Gene3D" id="1.10.10.60">
    <property type="entry name" value="Homeodomain-like"/>
    <property type="match status" value="1"/>
</dbReference>
<reference evidence="11" key="2">
    <citation type="journal article" date="2023" name="Infect Dis Poverty">
        <title>Chromosome-scale genome of the human blood fluke Schistosoma mekongi and its implications for public health.</title>
        <authorList>
            <person name="Zhou M."/>
            <person name="Xu L."/>
            <person name="Xu D."/>
            <person name="Chen W."/>
            <person name="Khan J."/>
            <person name="Hu Y."/>
            <person name="Huang H."/>
            <person name="Wei H."/>
            <person name="Zhang Y."/>
            <person name="Chusongsang P."/>
            <person name="Tanasarnprasert K."/>
            <person name="Hu X."/>
            <person name="Limpanont Y."/>
            <person name="Lv Z."/>
        </authorList>
    </citation>
    <scope>NUCLEOTIDE SEQUENCE</scope>
    <source>
        <strain evidence="11">LV_2022a</strain>
    </source>
</reference>
<dbReference type="GO" id="GO:0005634">
    <property type="term" value="C:nucleus"/>
    <property type="evidence" value="ECO:0007669"/>
    <property type="project" value="UniProtKB-SubCell"/>
</dbReference>
<evidence type="ECO:0000256" key="4">
    <source>
        <dbReference type="ARBA" id="ARBA00023125"/>
    </source>
</evidence>
<dbReference type="PROSITE" id="PS00027">
    <property type="entry name" value="HOMEOBOX_1"/>
    <property type="match status" value="1"/>
</dbReference>
<feature type="compositionally biased region" description="Low complexity" evidence="9">
    <location>
        <begin position="342"/>
        <end position="353"/>
    </location>
</feature>
<feature type="region of interest" description="Disordered" evidence="9">
    <location>
        <begin position="242"/>
        <end position="297"/>
    </location>
</feature>
<dbReference type="Pfam" id="PF00046">
    <property type="entry name" value="Homeodomain"/>
    <property type="match status" value="1"/>
</dbReference>
<dbReference type="PROSITE" id="PS50071">
    <property type="entry name" value="HOMEOBOX_2"/>
    <property type="match status" value="1"/>
</dbReference>
<feature type="compositionally biased region" description="Polar residues" evidence="9">
    <location>
        <begin position="287"/>
        <end position="297"/>
    </location>
</feature>
<dbReference type="SUPFAM" id="SSF46689">
    <property type="entry name" value="Homeodomain-like"/>
    <property type="match status" value="1"/>
</dbReference>
<dbReference type="FunFam" id="1.10.10.60:FF:000057">
    <property type="entry name" value="Short stature homeobox 2"/>
    <property type="match status" value="1"/>
</dbReference>
<keyword evidence="12" id="KW-1185">Reference proteome</keyword>
<dbReference type="GO" id="GO:0030182">
    <property type="term" value="P:neuron differentiation"/>
    <property type="evidence" value="ECO:0007669"/>
    <property type="project" value="TreeGrafter"/>
</dbReference>
<dbReference type="PRINTS" id="PR00031">
    <property type="entry name" value="HTHREPRESSR"/>
</dbReference>
<evidence type="ECO:0000313" key="12">
    <source>
        <dbReference type="Proteomes" id="UP001292079"/>
    </source>
</evidence>
<evidence type="ECO:0000256" key="6">
    <source>
        <dbReference type="ARBA" id="ARBA00023242"/>
    </source>
</evidence>
<comment type="subcellular location">
    <subcellularLocation>
        <location evidence="1 7 8">Nucleus</location>
    </subcellularLocation>
</comment>
<dbReference type="InterPro" id="IPR001356">
    <property type="entry name" value="HD"/>
</dbReference>
<feature type="region of interest" description="Disordered" evidence="9">
    <location>
        <begin position="325"/>
        <end position="384"/>
    </location>
</feature>
<proteinExistence type="inferred from homology"/>
<keyword evidence="6 7" id="KW-0539">Nucleus</keyword>
<evidence type="ECO:0000256" key="5">
    <source>
        <dbReference type="ARBA" id="ARBA00023155"/>
    </source>
</evidence>
<keyword evidence="5 7" id="KW-0371">Homeobox</keyword>
<dbReference type="SMART" id="SM00389">
    <property type="entry name" value="HOX"/>
    <property type="match status" value="1"/>
</dbReference>
<sequence>MLNVTTDSISPHSTMNGDNNNNFTDNLNTYLSTSLENYRQSYSISELNEHLAQSAFCSKDNMNIKNDETSMNAAYPLNISFPYCHPYYSHNQHFHIQSSQQYSDQLGLRDSVSTLDKLNSTIDLMVSKNIVPTRTTPLSSTIITTATTVAGTKGNNISNLFIPPIQTTKLSMNYPELSLSSLPSNSNLNETYLYQPKLFKKDINEYLPERRTDIQSHNWCLRPSEPKNIFSKKQINDEGTVFDEYSDNQGHDSVHSHGGSNEDIDNEEIYDDSEIDDENNPSHGKKTQNISKSQLNENNHHFVYESEYSSDGEKSACSEVRIKLNPADQMNHETITKAKPDSSTSPSSSSHWSNKYEHNSSNYYPSISRNSQSSSTRIHKSGSIDNDISSVEKISTNSNSNINNATNNSINDAPNMNKFYSCEEASKSSSMAESRINDSNYSDDLEFGEGNNQISAYSDELRLHQLNSQQQRQHINTIANNTKFPYDQTMNSINKIFGHFECILPSQRKQFYSTTINNYINDDDLKNNNDKGDQLIELFNPERLNDTIPFEIKCQSNYSTQHHPFQSQLHQQFSHPTTDYPPQRDAYSVYENHVIPVNNLQGCIQSTYIGTTHKTDSSTYSQLEDLNLTYGSSGPSSNLSSDETNSECLNYEKYNDICNNNNCTTPNSNANNTNSNCNIISRFNNSNSAGICSVADMKLPSSNTCVKQKRHRTRFTPNQLNELEKAFSKTHYPDIFMREELALRIGLTESRVQVWFQNRRAKWKKRKKSGTAFRMIINGNSSTKNITTNNTMRNAINSDNAFNSITNNNSILNPYVQQLVTTTHNTDSSDVLICPGLDTNSTNNLLSQSPTTYFGSSSSNTNCSLMEYPQFSPRKFHTNSYPLFSQLEHITDSMKANSYLGESNSIVQFDQILQQRLKFPQTHNNTSQVSPINQILNRSDEQNLHTVQGWRGKIDCLLTKQFSSIHRHEQNKKFTEYELDLISSLNSSGLLMNRTGNADETVTISPSNLIHQNSLNVRSRGLLSSGNSTCDANSSNNNTSIEQSNVNILPTDGLNHFTDSQSYQTKMTF</sequence>
<feature type="compositionally biased region" description="Low complexity" evidence="9">
    <location>
        <begin position="366"/>
        <end position="375"/>
    </location>
</feature>
<dbReference type="InterPro" id="IPR009057">
    <property type="entry name" value="Homeodomain-like_sf"/>
</dbReference>
<organism evidence="11 12">
    <name type="scientific">Schistosoma mekongi</name>
    <name type="common">Parasitic worm</name>
    <dbReference type="NCBI Taxonomy" id="38744"/>
    <lineage>
        <taxon>Eukaryota</taxon>
        <taxon>Metazoa</taxon>
        <taxon>Spiralia</taxon>
        <taxon>Lophotrochozoa</taxon>
        <taxon>Platyhelminthes</taxon>
        <taxon>Trematoda</taxon>
        <taxon>Digenea</taxon>
        <taxon>Strigeidida</taxon>
        <taxon>Schistosomatoidea</taxon>
        <taxon>Schistosomatidae</taxon>
        <taxon>Schistosoma</taxon>
    </lineage>
</organism>
<dbReference type="AlphaFoldDB" id="A0AAE1ZGI0"/>
<comment type="caution">
    <text evidence="11">The sequence shown here is derived from an EMBL/GenBank/DDBJ whole genome shotgun (WGS) entry which is preliminary data.</text>
</comment>
<evidence type="ECO:0000256" key="8">
    <source>
        <dbReference type="RuleBase" id="RU000682"/>
    </source>
</evidence>
<dbReference type="GO" id="GO:0003677">
    <property type="term" value="F:DNA binding"/>
    <property type="evidence" value="ECO:0007669"/>
    <property type="project" value="UniProtKB-UniRule"/>
</dbReference>
<feature type="compositionally biased region" description="Acidic residues" evidence="9">
    <location>
        <begin position="262"/>
        <end position="279"/>
    </location>
</feature>
<dbReference type="EMBL" id="JALJAT010000002">
    <property type="protein sequence ID" value="KAK4473826.1"/>
    <property type="molecule type" value="Genomic_DNA"/>
</dbReference>
<protein>
    <recommendedName>
        <fullName evidence="10">Homeobox domain-containing protein</fullName>
    </recommendedName>
</protein>
<dbReference type="PANTHER" id="PTHR46770">
    <property type="entry name" value="HOMEOBOX PROTEIN ORTHOPEDIA"/>
    <property type="match status" value="1"/>
</dbReference>
<dbReference type="GO" id="GO:0000981">
    <property type="term" value="F:DNA-binding transcription factor activity, RNA polymerase II-specific"/>
    <property type="evidence" value="ECO:0007669"/>
    <property type="project" value="InterPro"/>
</dbReference>
<keyword evidence="3" id="KW-0217">Developmental protein</keyword>
<evidence type="ECO:0000256" key="9">
    <source>
        <dbReference type="SAM" id="MobiDB-lite"/>
    </source>
</evidence>
<dbReference type="PANTHER" id="PTHR46770:SF1">
    <property type="entry name" value="HOMEOBOX PROTEIN ORTHOPEDIA"/>
    <property type="match status" value="1"/>
</dbReference>
<evidence type="ECO:0000256" key="7">
    <source>
        <dbReference type="PROSITE-ProRule" id="PRU00108"/>
    </source>
</evidence>
<dbReference type="InterPro" id="IPR017970">
    <property type="entry name" value="Homeobox_CS"/>
</dbReference>
<gene>
    <name evidence="11" type="ORF">MN116_003159</name>
</gene>
<feature type="DNA-binding region" description="Homeobox" evidence="7">
    <location>
        <begin position="708"/>
        <end position="767"/>
    </location>
</feature>
<feature type="domain" description="Homeobox" evidence="10">
    <location>
        <begin position="706"/>
        <end position="766"/>
    </location>
</feature>
<reference evidence="11" key="1">
    <citation type="submission" date="2022-04" db="EMBL/GenBank/DDBJ databases">
        <authorList>
            <person name="Xu L."/>
            <person name="Lv Z."/>
        </authorList>
    </citation>
    <scope>NUCLEOTIDE SEQUENCE</scope>
    <source>
        <strain evidence="11">LV_2022a</strain>
    </source>
</reference>